<organism evidence="2 3">
    <name type="scientific">Nocardioides fonticola</name>
    <dbReference type="NCBI Taxonomy" id="450363"/>
    <lineage>
        <taxon>Bacteria</taxon>
        <taxon>Bacillati</taxon>
        <taxon>Actinomycetota</taxon>
        <taxon>Actinomycetes</taxon>
        <taxon>Propionibacteriales</taxon>
        <taxon>Nocardioidaceae</taxon>
        <taxon>Nocardioides</taxon>
    </lineage>
</organism>
<dbReference type="Pfam" id="PF14012">
    <property type="entry name" value="DUF4229"/>
    <property type="match status" value="1"/>
</dbReference>
<evidence type="ECO:0000256" key="1">
    <source>
        <dbReference type="SAM" id="Phobius"/>
    </source>
</evidence>
<keyword evidence="1" id="KW-1133">Transmembrane helix</keyword>
<dbReference type="Proteomes" id="UP001501495">
    <property type="component" value="Unassembled WGS sequence"/>
</dbReference>
<name>A0ABP7Y3C2_9ACTN</name>
<dbReference type="InterPro" id="IPR025323">
    <property type="entry name" value="DUF4229"/>
</dbReference>
<accession>A0ABP7Y3C2</accession>
<reference evidence="3" key="1">
    <citation type="journal article" date="2019" name="Int. J. Syst. Evol. Microbiol.">
        <title>The Global Catalogue of Microorganisms (GCM) 10K type strain sequencing project: providing services to taxonomists for standard genome sequencing and annotation.</title>
        <authorList>
            <consortium name="The Broad Institute Genomics Platform"/>
            <consortium name="The Broad Institute Genome Sequencing Center for Infectious Disease"/>
            <person name="Wu L."/>
            <person name="Ma J."/>
        </authorList>
    </citation>
    <scope>NUCLEOTIDE SEQUENCE [LARGE SCALE GENOMIC DNA]</scope>
    <source>
        <strain evidence="3">JCM 16703</strain>
    </source>
</reference>
<evidence type="ECO:0000313" key="2">
    <source>
        <dbReference type="EMBL" id="GAA4130090.1"/>
    </source>
</evidence>
<feature type="transmembrane region" description="Helical" evidence="1">
    <location>
        <begin position="35"/>
        <end position="54"/>
    </location>
</feature>
<proteinExistence type="predicted"/>
<dbReference type="RefSeq" id="WP_344735647.1">
    <property type="nucleotide sequence ID" value="NZ_BAAAZH010000036.1"/>
</dbReference>
<dbReference type="EMBL" id="BAAAZH010000036">
    <property type="protein sequence ID" value="GAA4130090.1"/>
    <property type="molecule type" value="Genomic_DNA"/>
</dbReference>
<sequence length="89" mass="9867">MKEFVVYTVLRLLLFGATLGVVLGVWLLVVGDADVVIAVIIAFVLSGIGSYVLLNGPRERFAQRVDERARRAAARFEEMRAKEDDDLDA</sequence>
<comment type="caution">
    <text evidence="2">The sequence shown here is derived from an EMBL/GenBank/DDBJ whole genome shotgun (WGS) entry which is preliminary data.</text>
</comment>
<evidence type="ECO:0000313" key="3">
    <source>
        <dbReference type="Proteomes" id="UP001501495"/>
    </source>
</evidence>
<protein>
    <recommendedName>
        <fullName evidence="4">DUF4229 domain-containing protein</fullName>
    </recommendedName>
</protein>
<feature type="transmembrane region" description="Helical" evidence="1">
    <location>
        <begin position="12"/>
        <end position="29"/>
    </location>
</feature>
<gene>
    <name evidence="2" type="ORF">GCM10022215_43450</name>
</gene>
<evidence type="ECO:0008006" key="4">
    <source>
        <dbReference type="Google" id="ProtNLM"/>
    </source>
</evidence>
<keyword evidence="1" id="KW-0812">Transmembrane</keyword>
<keyword evidence="3" id="KW-1185">Reference proteome</keyword>
<keyword evidence="1" id="KW-0472">Membrane</keyword>